<protein>
    <submittedName>
        <fullName evidence="1">Uncharacterized protein</fullName>
    </submittedName>
</protein>
<dbReference type="Proteomes" id="UP001497382">
    <property type="component" value="Unassembled WGS sequence"/>
</dbReference>
<evidence type="ECO:0000313" key="2">
    <source>
        <dbReference type="Proteomes" id="UP001497382"/>
    </source>
</evidence>
<organism evidence="1 2">
    <name type="scientific">Larinioides sclopetarius</name>
    <dbReference type="NCBI Taxonomy" id="280406"/>
    <lineage>
        <taxon>Eukaryota</taxon>
        <taxon>Metazoa</taxon>
        <taxon>Ecdysozoa</taxon>
        <taxon>Arthropoda</taxon>
        <taxon>Chelicerata</taxon>
        <taxon>Arachnida</taxon>
        <taxon>Araneae</taxon>
        <taxon>Araneomorphae</taxon>
        <taxon>Entelegynae</taxon>
        <taxon>Araneoidea</taxon>
        <taxon>Araneidae</taxon>
        <taxon>Larinioides</taxon>
    </lineage>
</organism>
<name>A0AAV1YSY4_9ARAC</name>
<comment type="caution">
    <text evidence="1">The sequence shown here is derived from an EMBL/GenBank/DDBJ whole genome shotgun (WGS) entry which is preliminary data.</text>
</comment>
<dbReference type="AlphaFoldDB" id="A0AAV1YSY4"/>
<proteinExistence type="predicted"/>
<evidence type="ECO:0000313" key="1">
    <source>
        <dbReference type="EMBL" id="CAL1262016.1"/>
    </source>
</evidence>
<keyword evidence="2" id="KW-1185">Reference proteome</keyword>
<accession>A0AAV1YSY4</accession>
<dbReference type="InterPro" id="IPR011333">
    <property type="entry name" value="SKP1/BTB/POZ_sf"/>
</dbReference>
<sequence length="262" mass="29784">MSPLVSVDDITAMSHRFAVKWSVPTKDLDCISTSGETINRTLRSNRYRFKNIKNLEFSYVLLCGQDYMMRVNCITDMPMFQDDALVLINDRVYRVQCTPTNTLGKLIFDPTVFANNTFEDDKVTFHCIMSIPALVKADIIISEKDEYGRNIVECESIVTYPDIYPHGYDAVNEFRYSSRIPDFNVKMAISLIGEAAKRHDPILKALCSEYLMENLTTENVTTVLKQSLESDARDLAQRCADFLAEQCKIVKALLKSPTESIA</sequence>
<dbReference type="Gene3D" id="3.30.710.10">
    <property type="entry name" value="Potassium Channel Kv1.1, Chain A"/>
    <property type="match status" value="1"/>
</dbReference>
<dbReference type="EMBL" id="CAXIEN010000004">
    <property type="protein sequence ID" value="CAL1262016.1"/>
    <property type="molecule type" value="Genomic_DNA"/>
</dbReference>
<gene>
    <name evidence="1" type="ORF">LARSCL_LOCUS734</name>
</gene>
<reference evidence="1 2" key="1">
    <citation type="submission" date="2024-04" db="EMBL/GenBank/DDBJ databases">
        <authorList>
            <person name="Rising A."/>
            <person name="Reimegard J."/>
            <person name="Sonavane S."/>
            <person name="Akerstrom W."/>
            <person name="Nylinder S."/>
            <person name="Hedman E."/>
            <person name="Kallberg Y."/>
        </authorList>
    </citation>
    <scope>NUCLEOTIDE SEQUENCE [LARGE SCALE GENOMIC DNA]</scope>
</reference>